<dbReference type="PRINTS" id="PR01143">
    <property type="entry name" value="FSHRECEPTOR"/>
</dbReference>
<reference evidence="8 9" key="1">
    <citation type="submission" date="2019-06" db="EMBL/GenBank/DDBJ databases">
        <title>Discovery of a novel chromosome fission-fusion reversal in muntjac.</title>
        <authorList>
            <person name="Mudd A.B."/>
            <person name="Bredeson J.V."/>
            <person name="Baum R."/>
            <person name="Hockemeyer D."/>
            <person name="Rokhsar D.S."/>
        </authorList>
    </citation>
    <scope>NUCLEOTIDE SEQUENCE [LARGE SCALE GENOMIC DNA]</scope>
    <source>
        <strain evidence="8">UTSW_UCB_Mm</strain>
        <tissue evidence="8">Fibroblast cell line</tissue>
    </source>
</reference>
<accession>A0A5N3WP81</accession>
<dbReference type="InterPro" id="IPR002272">
    <property type="entry name" value="FSH_rcpt"/>
</dbReference>
<sequence>MALLLVALLAFLSLGSGCHHRLCHCSNGVFLCQESKVTEIPSDLPRDAVELRFIPRILNRSCYFGSTMTVSCFSMWALGCIMEIVMCTIFQSCHVNGVPLGFQYLPRTQGTVPLLSLLFYVFVLKKIPVYHSGIH</sequence>
<keyword evidence="9" id="KW-1185">Reference proteome</keyword>
<dbReference type="InterPro" id="IPR000372">
    <property type="entry name" value="LRRNT"/>
</dbReference>
<evidence type="ECO:0000259" key="7">
    <source>
        <dbReference type="SMART" id="SM00013"/>
    </source>
</evidence>
<evidence type="ECO:0000256" key="1">
    <source>
        <dbReference type="ARBA" id="ARBA00022614"/>
    </source>
</evidence>
<keyword evidence="3" id="KW-0677">Repeat</keyword>
<keyword evidence="2 6" id="KW-0732">Signal</keyword>
<organism evidence="8 9">
    <name type="scientific">Muntiacus muntjak</name>
    <name type="common">Barking deer</name>
    <name type="synonym">Indian muntjac</name>
    <dbReference type="NCBI Taxonomy" id="9888"/>
    <lineage>
        <taxon>Eukaryota</taxon>
        <taxon>Metazoa</taxon>
        <taxon>Chordata</taxon>
        <taxon>Craniata</taxon>
        <taxon>Vertebrata</taxon>
        <taxon>Euteleostomi</taxon>
        <taxon>Mammalia</taxon>
        <taxon>Eutheria</taxon>
        <taxon>Laurasiatheria</taxon>
        <taxon>Artiodactyla</taxon>
        <taxon>Ruminantia</taxon>
        <taxon>Pecora</taxon>
        <taxon>Cervidae</taxon>
        <taxon>Muntiacinae</taxon>
        <taxon>Muntiacus</taxon>
    </lineage>
</organism>
<evidence type="ECO:0000256" key="4">
    <source>
        <dbReference type="ARBA" id="ARBA00023157"/>
    </source>
</evidence>
<feature type="chain" id="PRO_5024270638" description="LRRNT domain-containing protein" evidence="6">
    <location>
        <begin position="18"/>
        <end position="135"/>
    </location>
</feature>
<dbReference type="EMBL" id="VCEA01000001">
    <property type="protein sequence ID" value="KAB0362056.1"/>
    <property type="molecule type" value="Genomic_DNA"/>
</dbReference>
<evidence type="ECO:0000256" key="5">
    <source>
        <dbReference type="ARBA" id="ARBA00023180"/>
    </source>
</evidence>
<evidence type="ECO:0000256" key="6">
    <source>
        <dbReference type="SAM" id="SignalP"/>
    </source>
</evidence>
<dbReference type="Pfam" id="PF01462">
    <property type="entry name" value="LRRNT"/>
    <property type="match status" value="1"/>
</dbReference>
<feature type="domain" description="LRRNT" evidence="7">
    <location>
        <begin position="17"/>
        <end position="50"/>
    </location>
</feature>
<proteinExistence type="predicted"/>
<dbReference type="GO" id="GO:0016020">
    <property type="term" value="C:membrane"/>
    <property type="evidence" value="ECO:0007669"/>
    <property type="project" value="InterPro"/>
</dbReference>
<evidence type="ECO:0000256" key="3">
    <source>
        <dbReference type="ARBA" id="ARBA00022737"/>
    </source>
</evidence>
<keyword evidence="4" id="KW-1015">Disulfide bond</keyword>
<keyword evidence="1" id="KW-0433">Leucine-rich repeat</keyword>
<dbReference type="GO" id="GO:0004963">
    <property type="term" value="F:follicle-stimulating hormone receptor activity"/>
    <property type="evidence" value="ECO:0007669"/>
    <property type="project" value="InterPro"/>
</dbReference>
<keyword evidence="5" id="KW-0325">Glycoprotein</keyword>
<dbReference type="SMART" id="SM00013">
    <property type="entry name" value="LRRNT"/>
    <property type="match status" value="1"/>
</dbReference>
<protein>
    <recommendedName>
        <fullName evidence="7">LRRNT domain-containing protein</fullName>
    </recommendedName>
</protein>
<evidence type="ECO:0000256" key="2">
    <source>
        <dbReference type="ARBA" id="ARBA00022729"/>
    </source>
</evidence>
<gene>
    <name evidence="8" type="ORF">FD754_006212</name>
</gene>
<comment type="caution">
    <text evidence="8">The sequence shown here is derived from an EMBL/GenBank/DDBJ whole genome shotgun (WGS) entry which is preliminary data.</text>
</comment>
<dbReference type="AlphaFoldDB" id="A0A5N3WP81"/>
<name>A0A5N3WP81_MUNMU</name>
<feature type="signal peptide" evidence="6">
    <location>
        <begin position="1"/>
        <end position="17"/>
    </location>
</feature>
<dbReference type="Proteomes" id="UP000326458">
    <property type="component" value="Unassembled WGS sequence"/>
</dbReference>
<evidence type="ECO:0000313" key="9">
    <source>
        <dbReference type="Proteomes" id="UP000326458"/>
    </source>
</evidence>
<evidence type="ECO:0000313" key="8">
    <source>
        <dbReference type="EMBL" id="KAB0362056.1"/>
    </source>
</evidence>